<organism evidence="3">
    <name type="scientific">Rodentolepis nana</name>
    <name type="common">Dwarf tapeworm</name>
    <name type="synonym">Hymenolepis nana</name>
    <dbReference type="NCBI Taxonomy" id="102285"/>
    <lineage>
        <taxon>Eukaryota</taxon>
        <taxon>Metazoa</taxon>
        <taxon>Spiralia</taxon>
        <taxon>Lophotrochozoa</taxon>
        <taxon>Platyhelminthes</taxon>
        <taxon>Cestoda</taxon>
        <taxon>Eucestoda</taxon>
        <taxon>Cyclophyllidea</taxon>
        <taxon>Hymenolepididae</taxon>
        <taxon>Rodentolepis</taxon>
    </lineage>
</organism>
<evidence type="ECO:0000313" key="3">
    <source>
        <dbReference type="WBParaSite" id="HNAJ_0001322801-mRNA-1"/>
    </source>
</evidence>
<gene>
    <name evidence="1" type="ORF">HNAJ_LOCUS13202</name>
</gene>
<name>A0A0R3TZC9_RODNA</name>
<accession>A0A0R3TZC9</accession>
<dbReference type="Proteomes" id="UP000278807">
    <property type="component" value="Unassembled WGS sequence"/>
</dbReference>
<dbReference type="WBParaSite" id="HNAJ_0001322801-mRNA-1">
    <property type="protein sequence ID" value="HNAJ_0001322801-mRNA-1"/>
    <property type="gene ID" value="HNAJ_0001322801"/>
</dbReference>
<reference evidence="3" key="1">
    <citation type="submission" date="2017-02" db="UniProtKB">
        <authorList>
            <consortium name="WormBaseParasite"/>
        </authorList>
    </citation>
    <scope>IDENTIFICATION</scope>
</reference>
<sequence length="135" mass="15583">MSSCTINPLKVTQFHGSNKDAYPSSSSSTWPSSPLFPIRVLFSKQADYSFVHIAVPLNGNRFTIKSTTFTPKQPLVVWPYMNSTRVAEKIKRIWRTTEFKLTHGTIVARDFMTLPNTEFKPLPYKRLSRMRWPLS</sequence>
<evidence type="ECO:0000313" key="2">
    <source>
        <dbReference type="Proteomes" id="UP000278807"/>
    </source>
</evidence>
<dbReference type="AlphaFoldDB" id="A0A0R3TZC9"/>
<keyword evidence="2" id="KW-1185">Reference proteome</keyword>
<protein>
    <submittedName>
        <fullName evidence="3">MSP domain-containing protein</fullName>
    </submittedName>
</protein>
<evidence type="ECO:0000313" key="1">
    <source>
        <dbReference type="EMBL" id="VDO15238.1"/>
    </source>
</evidence>
<reference evidence="1 2" key="2">
    <citation type="submission" date="2018-11" db="EMBL/GenBank/DDBJ databases">
        <authorList>
            <consortium name="Pathogen Informatics"/>
        </authorList>
    </citation>
    <scope>NUCLEOTIDE SEQUENCE [LARGE SCALE GENOMIC DNA]</scope>
</reference>
<proteinExistence type="predicted"/>
<dbReference type="EMBL" id="UZAE01015105">
    <property type="protein sequence ID" value="VDO15238.1"/>
    <property type="molecule type" value="Genomic_DNA"/>
</dbReference>